<keyword evidence="2" id="KW-1185">Reference proteome</keyword>
<proteinExistence type="predicted"/>
<gene>
    <name evidence="1" type="ORF">ABSH63_13145</name>
</gene>
<evidence type="ECO:0000313" key="2">
    <source>
        <dbReference type="Proteomes" id="UP001465331"/>
    </source>
</evidence>
<dbReference type="Pfam" id="PF02597">
    <property type="entry name" value="ThiS"/>
    <property type="match status" value="1"/>
</dbReference>
<dbReference type="InterPro" id="IPR012675">
    <property type="entry name" value="Beta-grasp_dom_sf"/>
</dbReference>
<dbReference type="Proteomes" id="UP001465331">
    <property type="component" value="Unassembled WGS sequence"/>
</dbReference>
<name>A0ABV2AEH7_9GAMM</name>
<evidence type="ECO:0000313" key="1">
    <source>
        <dbReference type="EMBL" id="MES0874944.1"/>
    </source>
</evidence>
<accession>A0ABV2AEH7</accession>
<dbReference type="EMBL" id="JBEPIJ010000017">
    <property type="protein sequence ID" value="MES0874944.1"/>
    <property type="molecule type" value="Genomic_DNA"/>
</dbReference>
<dbReference type="InterPro" id="IPR016155">
    <property type="entry name" value="Mopterin_synth/thiamin_S_b"/>
</dbReference>
<dbReference type="CDD" id="cd00754">
    <property type="entry name" value="Ubl_MoaD"/>
    <property type="match status" value="1"/>
</dbReference>
<protein>
    <submittedName>
        <fullName evidence="1">MoaD/ThiS family protein</fullName>
    </submittedName>
</protein>
<comment type="caution">
    <text evidence="1">The sequence shown here is derived from an EMBL/GenBank/DDBJ whole genome shotgun (WGS) entry which is preliminary data.</text>
</comment>
<dbReference type="Gene3D" id="3.10.20.30">
    <property type="match status" value="1"/>
</dbReference>
<dbReference type="InterPro" id="IPR003749">
    <property type="entry name" value="ThiS/MoaD-like"/>
</dbReference>
<organism evidence="1 2">
    <name type="scientific">Sinimarinibacterium thermocellulolyticum</name>
    <dbReference type="NCBI Taxonomy" id="3170016"/>
    <lineage>
        <taxon>Bacteria</taxon>
        <taxon>Pseudomonadati</taxon>
        <taxon>Pseudomonadota</taxon>
        <taxon>Gammaproteobacteria</taxon>
        <taxon>Nevskiales</taxon>
        <taxon>Nevskiaceae</taxon>
        <taxon>Sinimarinibacterium</taxon>
    </lineage>
</organism>
<reference evidence="1 2" key="1">
    <citation type="submission" date="2024-06" db="EMBL/GenBank/DDBJ databases">
        <authorList>
            <person name="Li Z."/>
            <person name="Jiang Y."/>
        </authorList>
    </citation>
    <scope>NUCLEOTIDE SEQUENCE [LARGE SCALE GENOMIC DNA]</scope>
    <source>
        <strain evidence="1 2">HSW-8</strain>
    </source>
</reference>
<sequence length="60" mass="6110">MQLDEPATVADALAALASRGDEFAALLKQCAVALGDEIVRRTHPLKSGDVVALLPPVAGG</sequence>
<dbReference type="SUPFAM" id="SSF54285">
    <property type="entry name" value="MoaD/ThiS"/>
    <property type="match status" value="1"/>
</dbReference>